<dbReference type="PANTHER" id="PTHR46796:SF6">
    <property type="entry name" value="ARAC SUBFAMILY"/>
    <property type="match status" value="1"/>
</dbReference>
<sequence>MKSHYTTANLERGDKYEFWHEVVCKQFVTADSARNCEGGFNAELTCNQFGRMQVSRFDAPPHRWRRERKHIRADDQDMYLLGVLRNGEGRLEQNGRTAIQKNGSIALYDTALPFTYDLSASINLLTLPRTVLDSRAPHARQLLARNLDCDPGLATMLCEMIDSLLDLNVETRQFAMVRERLANSLLDIVLAILDLNSASLSADDVANPSMERMLTYARANLADPDLSPADIARFGAVSTRTMNRLFGKLGTTPMRWVLQERVRLGERYLREDYAKTVTEAAFMVGFNDISHFSRSFKQLLGYSPEQILRRN</sequence>
<dbReference type="Proteomes" id="UP001247754">
    <property type="component" value="Unassembled WGS sequence"/>
</dbReference>
<dbReference type="Gene3D" id="1.10.10.60">
    <property type="entry name" value="Homeodomain-like"/>
    <property type="match status" value="1"/>
</dbReference>
<dbReference type="Pfam" id="PF14525">
    <property type="entry name" value="AraC_binding_2"/>
    <property type="match status" value="1"/>
</dbReference>
<accession>A0ABU1FCE3</accession>
<evidence type="ECO:0000256" key="2">
    <source>
        <dbReference type="ARBA" id="ARBA00023125"/>
    </source>
</evidence>
<protein>
    <submittedName>
        <fullName evidence="6">Helix-turn-helix domain-containing protein</fullName>
    </submittedName>
</protein>
<dbReference type="Pfam" id="PF12833">
    <property type="entry name" value="HTH_18"/>
    <property type="match status" value="1"/>
</dbReference>
<dbReference type="InterPro" id="IPR050204">
    <property type="entry name" value="AraC_XylS_family_regulators"/>
</dbReference>
<dbReference type="SMART" id="SM00342">
    <property type="entry name" value="HTH_ARAC"/>
    <property type="match status" value="1"/>
</dbReference>
<evidence type="ECO:0000313" key="7">
    <source>
        <dbReference type="Proteomes" id="UP001247754"/>
    </source>
</evidence>
<dbReference type="InterPro" id="IPR035418">
    <property type="entry name" value="AraC-bd_2"/>
</dbReference>
<comment type="caution">
    <text evidence="6">The sequence shown here is derived from an EMBL/GenBank/DDBJ whole genome shotgun (WGS) entry which is preliminary data.</text>
</comment>
<keyword evidence="7" id="KW-1185">Reference proteome</keyword>
<keyword evidence="1" id="KW-0805">Transcription regulation</keyword>
<dbReference type="InterPro" id="IPR018062">
    <property type="entry name" value="HTH_AraC-typ_CS"/>
</dbReference>
<dbReference type="InterPro" id="IPR018060">
    <property type="entry name" value="HTH_AraC"/>
</dbReference>
<dbReference type="PANTHER" id="PTHR46796">
    <property type="entry name" value="HTH-TYPE TRANSCRIPTIONAL ACTIVATOR RHAS-RELATED"/>
    <property type="match status" value="1"/>
</dbReference>
<dbReference type="PROSITE" id="PS01124">
    <property type="entry name" value="HTH_ARAC_FAMILY_2"/>
    <property type="match status" value="1"/>
</dbReference>
<keyword evidence="3" id="KW-0804">Transcription</keyword>
<organism evidence="6 7">
    <name type="scientific">Ruixingdingia sedimenti</name>
    <dbReference type="NCBI Taxonomy" id="3073604"/>
    <lineage>
        <taxon>Bacteria</taxon>
        <taxon>Pseudomonadati</taxon>
        <taxon>Pseudomonadota</taxon>
        <taxon>Alphaproteobacteria</taxon>
        <taxon>Rhodobacterales</taxon>
        <taxon>Paracoccaceae</taxon>
        <taxon>Ruixingdingia</taxon>
    </lineage>
</organism>
<reference evidence="6 7" key="1">
    <citation type="submission" date="2023-09" db="EMBL/GenBank/DDBJ databases">
        <title>Xinfangfangia sedmenti sp. nov., isolated the sedment.</title>
        <authorList>
            <person name="Xu L."/>
        </authorList>
    </citation>
    <scope>NUCLEOTIDE SEQUENCE [LARGE SCALE GENOMIC DNA]</scope>
    <source>
        <strain evidence="6 7">LG-4</strain>
    </source>
</reference>
<dbReference type="PROSITE" id="PS00041">
    <property type="entry name" value="HTH_ARAC_FAMILY_1"/>
    <property type="match status" value="1"/>
</dbReference>
<dbReference type="RefSeq" id="WP_310458727.1">
    <property type="nucleotide sequence ID" value="NZ_JAVKPH010000028.1"/>
</dbReference>
<proteinExistence type="predicted"/>
<dbReference type="InterPro" id="IPR009057">
    <property type="entry name" value="Homeodomain-like_sf"/>
</dbReference>
<dbReference type="InterPro" id="IPR000014">
    <property type="entry name" value="PAS"/>
</dbReference>
<dbReference type="EMBL" id="JAVKPH010000028">
    <property type="protein sequence ID" value="MDR5654571.1"/>
    <property type="molecule type" value="Genomic_DNA"/>
</dbReference>
<keyword evidence="2" id="KW-0238">DNA-binding</keyword>
<evidence type="ECO:0000259" key="5">
    <source>
        <dbReference type="PROSITE" id="PS50112"/>
    </source>
</evidence>
<name>A0ABU1FCE3_9RHOB</name>
<dbReference type="PROSITE" id="PS50112">
    <property type="entry name" value="PAS"/>
    <property type="match status" value="1"/>
</dbReference>
<feature type="domain" description="PAS" evidence="5">
    <location>
        <begin position="289"/>
        <end position="311"/>
    </location>
</feature>
<feature type="domain" description="HTH araC/xylS-type" evidence="4">
    <location>
        <begin position="211"/>
        <end position="310"/>
    </location>
</feature>
<evidence type="ECO:0000259" key="4">
    <source>
        <dbReference type="PROSITE" id="PS01124"/>
    </source>
</evidence>
<evidence type="ECO:0000313" key="6">
    <source>
        <dbReference type="EMBL" id="MDR5654571.1"/>
    </source>
</evidence>
<evidence type="ECO:0000256" key="3">
    <source>
        <dbReference type="ARBA" id="ARBA00023163"/>
    </source>
</evidence>
<evidence type="ECO:0000256" key="1">
    <source>
        <dbReference type="ARBA" id="ARBA00023015"/>
    </source>
</evidence>
<dbReference type="SUPFAM" id="SSF46689">
    <property type="entry name" value="Homeodomain-like"/>
    <property type="match status" value="1"/>
</dbReference>
<gene>
    <name evidence="6" type="ORF">RGD00_18320</name>
</gene>